<protein>
    <submittedName>
        <fullName evidence="1">Uncharacterized protein</fullName>
    </submittedName>
</protein>
<organism evidence="1 2">
    <name type="scientific">Rhizophlyctis rosea</name>
    <dbReference type="NCBI Taxonomy" id="64517"/>
    <lineage>
        <taxon>Eukaryota</taxon>
        <taxon>Fungi</taxon>
        <taxon>Fungi incertae sedis</taxon>
        <taxon>Chytridiomycota</taxon>
        <taxon>Chytridiomycota incertae sedis</taxon>
        <taxon>Chytridiomycetes</taxon>
        <taxon>Rhizophlyctidales</taxon>
        <taxon>Rhizophlyctidaceae</taxon>
        <taxon>Rhizophlyctis</taxon>
    </lineage>
</organism>
<accession>A0AAD5WY16</accession>
<dbReference type="AlphaFoldDB" id="A0AAD5WY16"/>
<gene>
    <name evidence="1" type="ORF">HK097_003126</name>
</gene>
<name>A0AAD5WY16_9FUNG</name>
<sequence length="76" mass="7408">MGRDGTDGAVGAGIAMGAVGAGAAVAGGQGGVEQHPGQGPNADLNNLLGLKHAVYDYVANMSDEIEVFVGVDVVKA</sequence>
<keyword evidence="2" id="KW-1185">Reference proteome</keyword>
<dbReference type="EMBL" id="JADGJD010001719">
    <property type="protein sequence ID" value="KAJ3038559.1"/>
    <property type="molecule type" value="Genomic_DNA"/>
</dbReference>
<evidence type="ECO:0000313" key="2">
    <source>
        <dbReference type="Proteomes" id="UP001212841"/>
    </source>
</evidence>
<proteinExistence type="predicted"/>
<dbReference type="Proteomes" id="UP001212841">
    <property type="component" value="Unassembled WGS sequence"/>
</dbReference>
<reference evidence="1" key="1">
    <citation type="submission" date="2020-05" db="EMBL/GenBank/DDBJ databases">
        <title>Phylogenomic resolution of chytrid fungi.</title>
        <authorList>
            <person name="Stajich J.E."/>
            <person name="Amses K."/>
            <person name="Simmons R."/>
            <person name="Seto K."/>
            <person name="Myers J."/>
            <person name="Bonds A."/>
            <person name="Quandt C.A."/>
            <person name="Barry K."/>
            <person name="Liu P."/>
            <person name="Grigoriev I."/>
            <person name="Longcore J.E."/>
            <person name="James T.Y."/>
        </authorList>
    </citation>
    <scope>NUCLEOTIDE SEQUENCE</scope>
    <source>
        <strain evidence="1">JEL0318</strain>
    </source>
</reference>
<comment type="caution">
    <text evidence="1">The sequence shown here is derived from an EMBL/GenBank/DDBJ whole genome shotgun (WGS) entry which is preliminary data.</text>
</comment>
<evidence type="ECO:0000313" key="1">
    <source>
        <dbReference type="EMBL" id="KAJ3038559.1"/>
    </source>
</evidence>